<comment type="caution">
    <text evidence="1">The sequence shown here is derived from an EMBL/GenBank/DDBJ whole genome shotgun (WGS) entry which is preliminary data.</text>
</comment>
<proteinExistence type="predicted"/>
<evidence type="ECO:0000313" key="1">
    <source>
        <dbReference type="EMBL" id="KAJ1356836.1"/>
    </source>
</evidence>
<dbReference type="AlphaFoldDB" id="A0AAD5MZG9"/>
<dbReference type="Proteomes" id="UP001196413">
    <property type="component" value="Unassembled WGS sequence"/>
</dbReference>
<protein>
    <submittedName>
        <fullName evidence="1">Uncharacterized protein</fullName>
    </submittedName>
</protein>
<dbReference type="EMBL" id="JAHQIW010002945">
    <property type="protein sequence ID" value="KAJ1356840.1"/>
    <property type="molecule type" value="Genomic_DNA"/>
</dbReference>
<organism evidence="1 3">
    <name type="scientific">Parelaphostrongylus tenuis</name>
    <name type="common">Meningeal worm</name>
    <dbReference type="NCBI Taxonomy" id="148309"/>
    <lineage>
        <taxon>Eukaryota</taxon>
        <taxon>Metazoa</taxon>
        <taxon>Ecdysozoa</taxon>
        <taxon>Nematoda</taxon>
        <taxon>Chromadorea</taxon>
        <taxon>Rhabditida</taxon>
        <taxon>Rhabditina</taxon>
        <taxon>Rhabditomorpha</taxon>
        <taxon>Strongyloidea</taxon>
        <taxon>Metastrongylidae</taxon>
        <taxon>Parelaphostrongylus</taxon>
    </lineage>
</organism>
<evidence type="ECO:0000313" key="2">
    <source>
        <dbReference type="EMBL" id="KAJ1356840.1"/>
    </source>
</evidence>
<dbReference type="EMBL" id="JAHQIW010002944">
    <property type="protein sequence ID" value="KAJ1356836.1"/>
    <property type="molecule type" value="Genomic_DNA"/>
</dbReference>
<accession>A0AAD5MZG9</accession>
<name>A0AAD5MZG9_PARTN</name>
<feature type="non-terminal residue" evidence="1">
    <location>
        <position position="1"/>
    </location>
</feature>
<gene>
    <name evidence="1" type="ORF">KIN20_014650</name>
    <name evidence="2" type="ORF">KIN20_014654</name>
</gene>
<keyword evidence="3" id="KW-1185">Reference proteome</keyword>
<sequence>AMNIFEVIKLKQANRWNANLQENQWNLGFATASKCSSLEKFSLEAINSWFLVIMYNVCSALRASNFSYKGFHLTKRVPQYQQKMKAYLEANPDQRNNIGKVVVHILCLETE</sequence>
<reference evidence="1" key="1">
    <citation type="submission" date="2021-06" db="EMBL/GenBank/DDBJ databases">
        <title>Parelaphostrongylus tenuis whole genome reference sequence.</title>
        <authorList>
            <person name="Garwood T.J."/>
            <person name="Larsen P.A."/>
            <person name="Fountain-Jones N.M."/>
            <person name="Garbe J.R."/>
            <person name="Macchietto M.G."/>
            <person name="Kania S.A."/>
            <person name="Gerhold R.W."/>
            <person name="Richards J.E."/>
            <person name="Wolf T.M."/>
        </authorList>
    </citation>
    <scope>NUCLEOTIDE SEQUENCE</scope>
    <source>
        <strain evidence="1">MNPRO001-30</strain>
        <tissue evidence="1">Meninges</tissue>
    </source>
</reference>
<evidence type="ECO:0000313" key="3">
    <source>
        <dbReference type="Proteomes" id="UP001196413"/>
    </source>
</evidence>